<keyword evidence="2" id="KW-0472">Membrane</keyword>
<accession>A0AAD7SD78</accession>
<dbReference type="Proteomes" id="UP001221898">
    <property type="component" value="Unassembled WGS sequence"/>
</dbReference>
<evidence type="ECO:0000313" key="5">
    <source>
        <dbReference type="EMBL" id="KAJ8400298.1"/>
    </source>
</evidence>
<reference evidence="5" key="1">
    <citation type="journal article" date="2023" name="Science">
        <title>Genome structures resolve the early diversification of teleost fishes.</title>
        <authorList>
            <person name="Parey E."/>
            <person name="Louis A."/>
            <person name="Montfort J."/>
            <person name="Bouchez O."/>
            <person name="Roques C."/>
            <person name="Iampietro C."/>
            <person name="Lluch J."/>
            <person name="Castinel A."/>
            <person name="Donnadieu C."/>
            <person name="Desvignes T."/>
            <person name="Floi Bucao C."/>
            <person name="Jouanno E."/>
            <person name="Wen M."/>
            <person name="Mejri S."/>
            <person name="Dirks R."/>
            <person name="Jansen H."/>
            <person name="Henkel C."/>
            <person name="Chen W.J."/>
            <person name="Zahm M."/>
            <person name="Cabau C."/>
            <person name="Klopp C."/>
            <person name="Thompson A.W."/>
            <person name="Robinson-Rechavi M."/>
            <person name="Braasch I."/>
            <person name="Lecointre G."/>
            <person name="Bobe J."/>
            <person name="Postlethwait J.H."/>
            <person name="Berthelot C."/>
            <person name="Roest Crollius H."/>
            <person name="Guiguen Y."/>
        </authorList>
    </citation>
    <scope>NUCLEOTIDE SEQUENCE</scope>
    <source>
        <strain evidence="5">NC1722</strain>
    </source>
</reference>
<protein>
    <submittedName>
        <fullName evidence="5">Uncharacterized protein</fullName>
    </submittedName>
</protein>
<feature type="transmembrane region" description="Helical" evidence="2">
    <location>
        <begin position="401"/>
        <end position="425"/>
    </location>
</feature>
<keyword evidence="6" id="KW-1185">Reference proteome</keyword>
<dbReference type="Pfam" id="PF20691">
    <property type="entry name" value="TAGT"/>
    <property type="match status" value="1"/>
</dbReference>
<name>A0AAD7SD78_9TELE</name>
<evidence type="ECO:0000259" key="3">
    <source>
        <dbReference type="Pfam" id="PF20267"/>
    </source>
</evidence>
<keyword evidence="2" id="KW-0812">Transmembrane</keyword>
<sequence>GAARFLIKELSHHNLELERSRQVEQDIWPFIVLADDSCVMWNAMDIDGKSGGAAVERNVSLKQVLQHMESMADVTQYGLCGLRKWSSRGGRPGRRREPFSRAHLHDFILINVDLTRDVQYNQSRFTCDDVDFNLRAHSAGLLICRFNNFSVMKKQIAIGGYGTFIIKTKVTDVPTTTLPSQYVCAPDSKHTFLAAPAQLLLEKYLQQSSQHLFPLSSCKAGHPVLSVDCYLNLGPETALRQYQHHWAAVWWPAAVLLQLLRHARIPKEVPLPQRGHAVHDVPRPQLTAPDSCAARAGGPVEVPPAGRVPDRQRQRRQASLLPHGQTHLSSPCDGQTHLSPPSGSPGAGAERDTLTFRKSICANFYLSFLCYNVQYAGLWPRLSKLFVLNFDLQINARGPCFFIFFLNTVWPLIVVIVELTTLFVVTG</sequence>
<feature type="non-terminal residue" evidence="5">
    <location>
        <position position="427"/>
    </location>
</feature>
<dbReference type="AlphaFoldDB" id="A0AAD7SD78"/>
<evidence type="ECO:0000256" key="2">
    <source>
        <dbReference type="SAM" id="Phobius"/>
    </source>
</evidence>
<dbReference type="InterPro" id="IPR028422">
    <property type="entry name" value="GREB1"/>
</dbReference>
<organism evidence="5 6">
    <name type="scientific">Aldrovandia affinis</name>
    <dbReference type="NCBI Taxonomy" id="143900"/>
    <lineage>
        <taxon>Eukaryota</taxon>
        <taxon>Metazoa</taxon>
        <taxon>Chordata</taxon>
        <taxon>Craniata</taxon>
        <taxon>Vertebrata</taxon>
        <taxon>Euteleostomi</taxon>
        <taxon>Actinopterygii</taxon>
        <taxon>Neopterygii</taxon>
        <taxon>Teleostei</taxon>
        <taxon>Notacanthiformes</taxon>
        <taxon>Halosauridae</taxon>
        <taxon>Aldrovandia</taxon>
    </lineage>
</organism>
<gene>
    <name evidence="5" type="ORF">AAFF_G00396810</name>
</gene>
<dbReference type="EMBL" id="JAINUG010000077">
    <property type="protein sequence ID" value="KAJ8400298.1"/>
    <property type="molecule type" value="Genomic_DNA"/>
</dbReference>
<dbReference type="Pfam" id="PF20267">
    <property type="entry name" value="GREB1_C"/>
    <property type="match status" value="1"/>
</dbReference>
<feature type="region of interest" description="Disordered" evidence="1">
    <location>
        <begin position="274"/>
        <end position="349"/>
    </location>
</feature>
<feature type="compositionally biased region" description="Polar residues" evidence="1">
    <location>
        <begin position="326"/>
        <end position="341"/>
    </location>
</feature>
<evidence type="ECO:0000313" key="6">
    <source>
        <dbReference type="Proteomes" id="UP001221898"/>
    </source>
</evidence>
<comment type="caution">
    <text evidence="5">The sequence shown here is derived from an EMBL/GenBank/DDBJ whole genome shotgun (WGS) entry which is preliminary data.</text>
</comment>
<evidence type="ECO:0000259" key="4">
    <source>
        <dbReference type="Pfam" id="PF20691"/>
    </source>
</evidence>
<dbReference type="InterPro" id="IPR049100">
    <property type="entry name" value="TAGT"/>
</dbReference>
<keyword evidence="2" id="KW-1133">Transmembrane helix</keyword>
<dbReference type="InterPro" id="IPR046927">
    <property type="entry name" value="GREB1-like_C"/>
</dbReference>
<dbReference type="PANTHER" id="PTHR15720:SF13">
    <property type="entry name" value="PROTEIN GREB1"/>
    <property type="match status" value="1"/>
</dbReference>
<feature type="domain" description="GREB1-like C-terminal" evidence="3">
    <location>
        <begin position="174"/>
        <end position="239"/>
    </location>
</feature>
<evidence type="ECO:0000256" key="1">
    <source>
        <dbReference type="SAM" id="MobiDB-lite"/>
    </source>
</evidence>
<feature type="domain" description="TET-Associated Glycosyltransferase" evidence="4">
    <location>
        <begin position="1"/>
        <end position="157"/>
    </location>
</feature>
<dbReference type="PANTHER" id="PTHR15720">
    <property type="entry name" value="GREB1-RELATED"/>
    <property type="match status" value="1"/>
</dbReference>
<proteinExistence type="predicted"/>